<dbReference type="PANTHER" id="PTHR40758">
    <property type="entry name" value="CONSERVED PROTEIN"/>
    <property type="match status" value="1"/>
</dbReference>
<dbReference type="Pfam" id="PF11716">
    <property type="entry name" value="MDMPI_N"/>
    <property type="match status" value="1"/>
</dbReference>
<evidence type="ECO:0000259" key="1">
    <source>
        <dbReference type="Pfam" id="PF11716"/>
    </source>
</evidence>
<dbReference type="PANTHER" id="PTHR40758:SF1">
    <property type="entry name" value="CONSERVED PROTEIN"/>
    <property type="match status" value="1"/>
</dbReference>
<dbReference type="InterPro" id="IPR034660">
    <property type="entry name" value="DinB/YfiT-like"/>
</dbReference>
<dbReference type="Proteomes" id="UP000218505">
    <property type="component" value="Chromosome"/>
</dbReference>
<dbReference type="InterPro" id="IPR017517">
    <property type="entry name" value="Maleyloyr_isom"/>
</dbReference>
<keyword evidence="3" id="KW-1185">Reference proteome</keyword>
<evidence type="ECO:0000313" key="3">
    <source>
        <dbReference type="Proteomes" id="UP000218505"/>
    </source>
</evidence>
<dbReference type="NCBIfam" id="TIGR03083">
    <property type="entry name" value="maleylpyruvate isomerase family mycothiol-dependent enzyme"/>
    <property type="match status" value="1"/>
</dbReference>
<dbReference type="GO" id="GO:0046872">
    <property type="term" value="F:metal ion binding"/>
    <property type="evidence" value="ECO:0007669"/>
    <property type="project" value="InterPro"/>
</dbReference>
<gene>
    <name evidence="2" type="ORF">CNX65_02405</name>
</gene>
<dbReference type="InterPro" id="IPR024344">
    <property type="entry name" value="MDMPI_metal-binding"/>
</dbReference>
<sequence length="270" mass="28396">MIGGRAAEPPARRTRRRYRPGVGIDLRAAVAEHGDGLEAAARGRLDAPVPACPGWLVGDLVRHVAEVELWWAAALPAGGAAPDVDGVRREVGELFAGEGQAGLRLASARLRDAAGRVGDDAPVWAWWSPTGRTPATEVLRRVAHELVVHHHDAREAVGEPLAVVPELAEDGVAEFTERFLGGDLGRPGVVGLRAVDTGRTWLVGSVGDGLRLLTADEADRVRAGGGVEGALSGTAELLHLALWRRVALDRLVVEGDGELARATITASRLG</sequence>
<name>A0A290YZY5_9PSEU</name>
<feature type="domain" description="Mycothiol-dependent maleylpyruvate isomerase metal-binding" evidence="1">
    <location>
        <begin position="26"/>
        <end position="154"/>
    </location>
</feature>
<dbReference type="EMBL" id="CP023445">
    <property type="protein sequence ID" value="ATE52289.1"/>
    <property type="molecule type" value="Genomic_DNA"/>
</dbReference>
<accession>A0A290YZY5</accession>
<protein>
    <recommendedName>
        <fullName evidence="1">Mycothiol-dependent maleylpyruvate isomerase metal-binding domain-containing protein</fullName>
    </recommendedName>
</protein>
<organism evidence="2 3">
    <name type="scientific">Actinosynnema pretiosum</name>
    <dbReference type="NCBI Taxonomy" id="42197"/>
    <lineage>
        <taxon>Bacteria</taxon>
        <taxon>Bacillati</taxon>
        <taxon>Actinomycetota</taxon>
        <taxon>Actinomycetes</taxon>
        <taxon>Pseudonocardiales</taxon>
        <taxon>Pseudonocardiaceae</taxon>
        <taxon>Actinosynnema</taxon>
    </lineage>
</organism>
<dbReference type="Gene3D" id="1.20.120.450">
    <property type="entry name" value="dinb family like domain"/>
    <property type="match status" value="1"/>
</dbReference>
<dbReference type="SUPFAM" id="SSF109854">
    <property type="entry name" value="DinB/YfiT-like putative metalloenzymes"/>
    <property type="match status" value="1"/>
</dbReference>
<dbReference type="AlphaFoldDB" id="A0A290YZY5"/>
<evidence type="ECO:0000313" key="2">
    <source>
        <dbReference type="EMBL" id="ATE52289.1"/>
    </source>
</evidence>
<proteinExistence type="predicted"/>
<dbReference type="KEGG" id="apre:CNX65_02405"/>
<dbReference type="GO" id="GO:0005886">
    <property type="term" value="C:plasma membrane"/>
    <property type="evidence" value="ECO:0007669"/>
    <property type="project" value="TreeGrafter"/>
</dbReference>
<reference evidence="2" key="1">
    <citation type="submission" date="2017-09" db="EMBL/GenBank/DDBJ databases">
        <title>Complete Genome Sequence of ansamitocin-producing Bacterium Actinosynnema pretiosum X47.</title>
        <authorList>
            <person name="Cao G."/>
            <person name="Zong G."/>
            <person name="Zhong C."/>
            <person name="Fu J."/>
        </authorList>
    </citation>
    <scope>NUCLEOTIDE SEQUENCE [LARGE SCALE GENOMIC DNA]</scope>
    <source>
        <strain evidence="2">X47</strain>
    </source>
</reference>